<dbReference type="InterPro" id="IPR036291">
    <property type="entry name" value="NAD(P)-bd_dom_sf"/>
</dbReference>
<dbReference type="RefSeq" id="WP_120722029.1">
    <property type="nucleotide sequence ID" value="NZ_CP032698.1"/>
</dbReference>
<evidence type="ECO:0000313" key="2">
    <source>
        <dbReference type="EMBL" id="AYG81238.1"/>
    </source>
</evidence>
<dbReference type="InterPro" id="IPR051604">
    <property type="entry name" value="Ergot_Alk_Oxidoreductase"/>
</dbReference>
<dbReference type="PANTHER" id="PTHR43162:SF1">
    <property type="entry name" value="PRESTALK A DIFFERENTIATION PROTEIN A"/>
    <property type="match status" value="1"/>
</dbReference>
<protein>
    <submittedName>
        <fullName evidence="2">NAD(P)H azoreductase</fullName>
        <ecNumber evidence="2">1.7.-.-</ecNumber>
    </submittedName>
</protein>
<gene>
    <name evidence="2" type="primary">azoB_4</name>
    <name evidence="2" type="ORF">DWB77_03380</name>
</gene>
<evidence type="ECO:0000313" key="3">
    <source>
        <dbReference type="Proteomes" id="UP000271554"/>
    </source>
</evidence>
<dbReference type="InterPro" id="IPR016040">
    <property type="entry name" value="NAD(P)-bd_dom"/>
</dbReference>
<evidence type="ECO:0000259" key="1">
    <source>
        <dbReference type="Pfam" id="PF13460"/>
    </source>
</evidence>
<keyword evidence="3" id="KW-1185">Reference proteome</keyword>
<dbReference type="KEGG" id="shun:DWB77_03380"/>
<reference evidence="2 3" key="1">
    <citation type="submission" date="2018-10" db="EMBL/GenBank/DDBJ databases">
        <title>Relationship between Morphology and Antimicrobial Activity in Streptomyces.</title>
        <authorList>
            <person name="Kang H.J."/>
            <person name="Kim S.B."/>
        </authorList>
    </citation>
    <scope>NUCLEOTIDE SEQUENCE [LARGE SCALE GENOMIC DNA]</scope>
    <source>
        <strain evidence="2 3">BH38</strain>
    </source>
</reference>
<proteinExistence type="predicted"/>
<dbReference type="Pfam" id="PF13460">
    <property type="entry name" value="NAD_binding_10"/>
    <property type="match status" value="1"/>
</dbReference>
<feature type="domain" description="NAD(P)-binding" evidence="1">
    <location>
        <begin position="7"/>
        <end position="179"/>
    </location>
</feature>
<dbReference type="EC" id="1.7.-.-" evidence="2"/>
<dbReference type="EMBL" id="CP032698">
    <property type="protein sequence ID" value="AYG81238.1"/>
    <property type="molecule type" value="Genomic_DNA"/>
</dbReference>
<sequence length="279" mass="29104">MTVLITGSRGKVATTLIALLRERGLGVRAASASPDKLSLPDGVDRVVCDLDDPATFPAALAGVESVFLYANPQHIDAFLAEAKAAGVQHIVLLSSSSVLEPDADTNAIAAMHRAVEQALERSGILSTFLRPGGFAGNALGWSWGAKSTGTVDHPFPGAQAATIHEADIADAALAALTRPEPRGRAHHLTGPVSLSIAEQVAILAEASGRPLTVNAVSAAAWKESMAEFLPSEVADALLGYFAAYDGHPDTVTTVVEELTGHPARTFESWARENADAFRP</sequence>
<dbReference type="GO" id="GO:0016491">
    <property type="term" value="F:oxidoreductase activity"/>
    <property type="evidence" value="ECO:0007669"/>
    <property type="project" value="UniProtKB-KW"/>
</dbReference>
<name>A0A387HKE8_9ACTN</name>
<keyword evidence="2" id="KW-0560">Oxidoreductase</keyword>
<dbReference type="PANTHER" id="PTHR43162">
    <property type="match status" value="1"/>
</dbReference>
<dbReference type="AlphaFoldDB" id="A0A387HKE8"/>
<organism evidence="2 3">
    <name type="scientific">Streptomyces hundungensis</name>
    <dbReference type="NCBI Taxonomy" id="1077946"/>
    <lineage>
        <taxon>Bacteria</taxon>
        <taxon>Bacillati</taxon>
        <taxon>Actinomycetota</taxon>
        <taxon>Actinomycetes</taxon>
        <taxon>Kitasatosporales</taxon>
        <taxon>Streptomycetaceae</taxon>
        <taxon>Streptomyces</taxon>
    </lineage>
</organism>
<dbReference type="OrthoDB" id="116343at2"/>
<dbReference type="Gene3D" id="3.40.50.720">
    <property type="entry name" value="NAD(P)-binding Rossmann-like Domain"/>
    <property type="match status" value="1"/>
</dbReference>
<dbReference type="Proteomes" id="UP000271554">
    <property type="component" value="Chromosome"/>
</dbReference>
<dbReference type="SUPFAM" id="SSF51735">
    <property type="entry name" value="NAD(P)-binding Rossmann-fold domains"/>
    <property type="match status" value="1"/>
</dbReference>
<accession>A0A387HKE8</accession>